<dbReference type="RefSeq" id="WP_102243698.1">
    <property type="nucleotide sequence ID" value="NZ_CP025704.1"/>
</dbReference>
<name>A0A2K9NSE0_BACTC</name>
<protein>
    <submittedName>
        <fullName evidence="1">Uncharacterized protein</fullName>
    </submittedName>
</protein>
<evidence type="ECO:0000313" key="1">
    <source>
        <dbReference type="EMBL" id="AUN98407.1"/>
    </source>
</evidence>
<proteinExistence type="predicted"/>
<dbReference type="KEGG" id="bsto:C0V70_09880"/>
<accession>A0A2K9NSE0</accession>
<sequence>MNDKKEIIDFDKIDAYLLFGNMKNNPKNLHSIYQKSFRCWHETWTDYFNNEYKLNAKLNSNEFTRQDEILALFYQGECFAVTFFKEVNWGDETASLDAYFNSWSAEALLGLRQKGDNILICSQFTVAKKFRQQKTDIRWKYILSGFNMKRFLESTADAMTGTMRVSKGMGRMSVEAGATPLSLNVPCPDHEGEAVDLVAFFHQEVETVYLKNPYHPKFDSVWDRLNGRLYSQLRLVA</sequence>
<organism evidence="1 2">
    <name type="scientific">Bacteriovorax stolpii</name>
    <name type="common">Bdellovibrio stolpii</name>
    <dbReference type="NCBI Taxonomy" id="960"/>
    <lineage>
        <taxon>Bacteria</taxon>
        <taxon>Pseudomonadati</taxon>
        <taxon>Bdellovibrionota</taxon>
        <taxon>Bacteriovoracia</taxon>
        <taxon>Bacteriovoracales</taxon>
        <taxon>Bacteriovoracaceae</taxon>
        <taxon>Bacteriovorax</taxon>
    </lineage>
</organism>
<keyword evidence="2" id="KW-1185">Reference proteome</keyword>
<dbReference type="Proteomes" id="UP000235584">
    <property type="component" value="Chromosome"/>
</dbReference>
<gene>
    <name evidence="1" type="ORF">C0V70_09880</name>
</gene>
<dbReference type="EMBL" id="CP025704">
    <property type="protein sequence ID" value="AUN98407.1"/>
    <property type="molecule type" value="Genomic_DNA"/>
</dbReference>
<dbReference type="AlphaFoldDB" id="A0A2K9NSE0"/>
<evidence type="ECO:0000313" key="2">
    <source>
        <dbReference type="Proteomes" id="UP000235584"/>
    </source>
</evidence>
<reference evidence="1 2" key="1">
    <citation type="submission" date="2018-01" db="EMBL/GenBank/DDBJ databases">
        <title>Complete genome sequence of Bacteriovorax stolpii DSM12778.</title>
        <authorList>
            <person name="Tang B."/>
            <person name="Chang J."/>
        </authorList>
    </citation>
    <scope>NUCLEOTIDE SEQUENCE [LARGE SCALE GENOMIC DNA]</scope>
    <source>
        <strain evidence="1 2">DSM 12778</strain>
    </source>
</reference>